<comment type="caution">
    <text evidence="6">The sequence shown here is derived from an EMBL/GenBank/DDBJ whole genome shotgun (WGS) entry which is preliminary data.</text>
</comment>
<accession>A0ABU1NKQ3</accession>
<evidence type="ECO:0000256" key="3">
    <source>
        <dbReference type="ARBA" id="ARBA00023125"/>
    </source>
</evidence>
<dbReference type="PANTHER" id="PTHR30126:SF94">
    <property type="entry name" value="LYSR FAMILY TRANSCRIPTIONAL REGULATOR"/>
    <property type="match status" value="1"/>
</dbReference>
<proteinExistence type="inferred from homology"/>
<evidence type="ECO:0000256" key="1">
    <source>
        <dbReference type="ARBA" id="ARBA00009437"/>
    </source>
</evidence>
<evidence type="ECO:0000313" key="7">
    <source>
        <dbReference type="Proteomes" id="UP001184230"/>
    </source>
</evidence>
<dbReference type="InterPro" id="IPR000847">
    <property type="entry name" value="LysR_HTH_N"/>
</dbReference>
<evidence type="ECO:0000256" key="2">
    <source>
        <dbReference type="ARBA" id="ARBA00023015"/>
    </source>
</evidence>
<keyword evidence="7" id="KW-1185">Reference proteome</keyword>
<gene>
    <name evidence="6" type="ORF">J2739_004383</name>
</gene>
<dbReference type="InterPro" id="IPR036388">
    <property type="entry name" value="WH-like_DNA-bd_sf"/>
</dbReference>
<dbReference type="EMBL" id="JAVDRF010000011">
    <property type="protein sequence ID" value="MDR6538590.1"/>
    <property type="molecule type" value="Genomic_DNA"/>
</dbReference>
<keyword evidence="3 6" id="KW-0238">DNA-binding</keyword>
<protein>
    <submittedName>
        <fullName evidence="6">DNA-binding transcriptional LysR family regulator</fullName>
    </submittedName>
</protein>
<evidence type="ECO:0000256" key="4">
    <source>
        <dbReference type="ARBA" id="ARBA00023163"/>
    </source>
</evidence>
<dbReference type="Proteomes" id="UP001184230">
    <property type="component" value="Unassembled WGS sequence"/>
</dbReference>
<dbReference type="InterPro" id="IPR036390">
    <property type="entry name" value="WH_DNA-bd_sf"/>
</dbReference>
<dbReference type="GO" id="GO:0003677">
    <property type="term" value="F:DNA binding"/>
    <property type="evidence" value="ECO:0007669"/>
    <property type="project" value="UniProtKB-KW"/>
</dbReference>
<feature type="domain" description="HTH lysR-type" evidence="5">
    <location>
        <begin position="3"/>
        <end position="58"/>
    </location>
</feature>
<dbReference type="PRINTS" id="PR00039">
    <property type="entry name" value="HTHLYSR"/>
</dbReference>
<evidence type="ECO:0000259" key="5">
    <source>
        <dbReference type="PROSITE" id="PS50931"/>
    </source>
</evidence>
<keyword evidence="2" id="KW-0805">Transcription regulation</keyword>
<reference evidence="6 7" key="1">
    <citation type="submission" date="2023-07" db="EMBL/GenBank/DDBJ databases">
        <title>Sorghum-associated microbial communities from plants grown in Nebraska, USA.</title>
        <authorList>
            <person name="Schachtman D."/>
        </authorList>
    </citation>
    <scope>NUCLEOTIDE SEQUENCE [LARGE SCALE GENOMIC DNA]</scope>
    <source>
        <strain evidence="6 7">DS1781</strain>
    </source>
</reference>
<evidence type="ECO:0000313" key="6">
    <source>
        <dbReference type="EMBL" id="MDR6538590.1"/>
    </source>
</evidence>
<name>A0ABU1NKQ3_9BURK</name>
<organism evidence="6 7">
    <name type="scientific">Variovorax soli</name>
    <dbReference type="NCBI Taxonomy" id="376815"/>
    <lineage>
        <taxon>Bacteria</taxon>
        <taxon>Pseudomonadati</taxon>
        <taxon>Pseudomonadota</taxon>
        <taxon>Betaproteobacteria</taxon>
        <taxon>Burkholderiales</taxon>
        <taxon>Comamonadaceae</taxon>
        <taxon>Variovorax</taxon>
    </lineage>
</organism>
<dbReference type="Gene3D" id="1.10.10.10">
    <property type="entry name" value="Winged helix-like DNA-binding domain superfamily/Winged helix DNA-binding domain"/>
    <property type="match status" value="1"/>
</dbReference>
<dbReference type="PROSITE" id="PS50931">
    <property type="entry name" value="HTH_LYSR"/>
    <property type="match status" value="1"/>
</dbReference>
<dbReference type="PANTHER" id="PTHR30126">
    <property type="entry name" value="HTH-TYPE TRANSCRIPTIONAL REGULATOR"/>
    <property type="match status" value="1"/>
</dbReference>
<sequence length="58" mass="6357">MNISLRRLRVFVAVAEALSFTRAGDALGLPRSSVSTQLRELEGVLGLRLFDRHTPCCG</sequence>
<comment type="similarity">
    <text evidence="1">Belongs to the LysR transcriptional regulatory family.</text>
</comment>
<dbReference type="SUPFAM" id="SSF46785">
    <property type="entry name" value="Winged helix' DNA-binding domain"/>
    <property type="match status" value="1"/>
</dbReference>
<keyword evidence="4" id="KW-0804">Transcription</keyword>
<dbReference type="Pfam" id="PF00126">
    <property type="entry name" value="HTH_1"/>
    <property type="match status" value="1"/>
</dbReference>